<dbReference type="InterPro" id="IPR048576">
    <property type="entry name" value="Rv2175c_wHTH"/>
</dbReference>
<dbReference type="STRING" id="526226.Gbro_3035"/>
<dbReference type="AlphaFoldDB" id="D0LAU9"/>
<dbReference type="KEGG" id="gbr:Gbro_3035"/>
<accession>D0LAU9</accession>
<dbReference type="HOGENOM" id="CLU_134416_0_0_11"/>
<keyword evidence="4" id="KW-1185">Reference proteome</keyword>
<feature type="domain" description="Rv2175c C-terminal" evidence="1">
    <location>
        <begin position="76"/>
        <end position="131"/>
    </location>
</feature>
<dbReference type="EMBL" id="CP001802">
    <property type="protein sequence ID" value="ACY22242.1"/>
    <property type="molecule type" value="Genomic_DNA"/>
</dbReference>
<organism evidence="3 4">
    <name type="scientific">Gordonia bronchialis (strain ATCC 25592 / DSM 43247 / BCRC 13721 / JCM 3198 / KCTC 3076 / NBRC 16047 / NCTC 10667)</name>
    <name type="common">Rhodococcus bronchialis</name>
    <dbReference type="NCBI Taxonomy" id="526226"/>
    <lineage>
        <taxon>Bacteria</taxon>
        <taxon>Bacillati</taxon>
        <taxon>Actinomycetota</taxon>
        <taxon>Actinomycetes</taxon>
        <taxon>Mycobacteriales</taxon>
        <taxon>Gordoniaceae</taxon>
        <taxon>Gordonia</taxon>
    </lineage>
</organism>
<dbReference type="InterPro" id="IPR041098">
    <property type="entry name" value="Rv2175c_C"/>
</dbReference>
<dbReference type="eggNOG" id="ENOG5032W34">
    <property type="taxonomic scope" value="Bacteria"/>
</dbReference>
<dbReference type="GO" id="GO:0003677">
    <property type="term" value="F:DNA binding"/>
    <property type="evidence" value="ECO:0007669"/>
    <property type="project" value="InterPro"/>
</dbReference>
<evidence type="ECO:0000313" key="3">
    <source>
        <dbReference type="EMBL" id="ACY22242.1"/>
    </source>
</evidence>
<evidence type="ECO:0000313" key="4">
    <source>
        <dbReference type="Proteomes" id="UP000001219"/>
    </source>
</evidence>
<name>D0LAU9_GORB4</name>
<dbReference type="Pfam" id="PF18367">
    <property type="entry name" value="Rv2175c_C"/>
    <property type="match status" value="1"/>
</dbReference>
<protein>
    <submittedName>
        <fullName evidence="3">Uncharacterized protein</fullName>
    </submittedName>
</protein>
<dbReference type="Pfam" id="PF21531">
    <property type="entry name" value="Rv2175c_wHTH"/>
    <property type="match status" value="1"/>
</dbReference>
<dbReference type="Proteomes" id="UP000001219">
    <property type="component" value="Chromosome"/>
</dbReference>
<evidence type="ECO:0000259" key="1">
    <source>
        <dbReference type="Pfam" id="PF18367"/>
    </source>
</evidence>
<reference evidence="3 4" key="2">
    <citation type="journal article" date="2010" name="Stand. Genomic Sci.">
        <title>Complete genome sequence of Gordonia bronchialis type strain (3410).</title>
        <authorList>
            <person name="Ivanova N."/>
            <person name="Sikorski J."/>
            <person name="Jando M."/>
            <person name="Lapidus A."/>
            <person name="Nolan M."/>
            <person name="Lucas S."/>
            <person name="Del Rio T.G."/>
            <person name="Tice H."/>
            <person name="Copeland A."/>
            <person name="Cheng J.F."/>
            <person name="Chen F."/>
            <person name="Bruce D."/>
            <person name="Goodwin L."/>
            <person name="Pitluck S."/>
            <person name="Mavromatis K."/>
            <person name="Ovchinnikova G."/>
            <person name="Pati A."/>
            <person name="Chen A."/>
            <person name="Palaniappan K."/>
            <person name="Land M."/>
            <person name="Hauser L."/>
            <person name="Chang Y.J."/>
            <person name="Jeffries C.D."/>
            <person name="Chain P."/>
            <person name="Saunders E."/>
            <person name="Han C."/>
            <person name="Detter J.C."/>
            <person name="Brettin T."/>
            <person name="Rohde M."/>
            <person name="Goker M."/>
            <person name="Bristow J."/>
            <person name="Eisen J.A."/>
            <person name="Markowitz V."/>
            <person name="Hugenholtz P."/>
            <person name="Klenk H.P."/>
            <person name="Kyrpides N.C."/>
        </authorList>
    </citation>
    <scope>NUCLEOTIDE SEQUENCE [LARGE SCALE GENOMIC DNA]</scope>
    <source>
        <strain evidence="4">ATCC 25592 / DSM 43247 / BCRC 13721 / JCM 3198 / KCTC 3076 / NBRC 16047 / NCTC 10667</strain>
    </source>
</reference>
<proteinExistence type="predicted"/>
<feature type="domain" description="DNA-binding protein Rv2175c wHTH" evidence="2">
    <location>
        <begin position="14"/>
        <end position="70"/>
    </location>
</feature>
<reference evidence="4" key="1">
    <citation type="submission" date="2009-10" db="EMBL/GenBank/DDBJ databases">
        <title>The complete chromosome of Gordonia bronchialis DSM 43247.</title>
        <authorList>
            <consortium name="US DOE Joint Genome Institute (JGI-PGF)"/>
            <person name="Lucas S."/>
            <person name="Copeland A."/>
            <person name="Lapidus A."/>
            <person name="Glavina del Rio T."/>
            <person name="Dalin E."/>
            <person name="Tice H."/>
            <person name="Bruce D."/>
            <person name="Goodwin L."/>
            <person name="Pitluck S."/>
            <person name="Kyrpides N."/>
            <person name="Mavromatis K."/>
            <person name="Ivanova N."/>
            <person name="Ovchinnikova G."/>
            <person name="Saunders E."/>
            <person name="Brettin T."/>
            <person name="Detter J.C."/>
            <person name="Han C."/>
            <person name="Larimer F."/>
            <person name="Land M."/>
            <person name="Hauser L."/>
            <person name="Markowitz V."/>
            <person name="Cheng J.-F."/>
            <person name="Hugenholtz P."/>
            <person name="Woyke T."/>
            <person name="Wu D."/>
            <person name="Jando M."/>
            <person name="Schneider S."/>
            <person name="Goeker M."/>
            <person name="Klenk H.-P."/>
            <person name="Eisen J.A."/>
        </authorList>
    </citation>
    <scope>NUCLEOTIDE SEQUENCE [LARGE SCALE GENOMIC DNA]</scope>
    <source>
        <strain evidence="4">ATCC 25592 / DSM 43247 / BCRC 13721 / JCM 3198 / KCTC 3076 / NBRC 16047 / NCTC 10667</strain>
    </source>
</reference>
<evidence type="ECO:0000259" key="2">
    <source>
        <dbReference type="Pfam" id="PF21531"/>
    </source>
</evidence>
<gene>
    <name evidence="3" type="ordered locus">Gbro_3035</name>
</gene>
<sequence length="132" mass="14335">MNGSVTATLLGVSSLPLSQDTLPSDVDTLSVDEVARRLHVSANRVRNLIRDHHLLGVSRGGEPAVPALFFDDLGIVKHFTGLVEVLLDGGYSRDEVMAWLFTVQDDLGMHPAAALHTHSAREVIRRAQAQAF</sequence>